<name>A0A4U5NBL1_STECR</name>
<reference evidence="2 3" key="2">
    <citation type="journal article" date="2019" name="G3 (Bethesda)">
        <title>Hybrid Assembly of the Genome of the Entomopathogenic Nematode Steinernema carpocapsae Identifies the X-Chromosome.</title>
        <authorList>
            <person name="Serra L."/>
            <person name="Macchietto M."/>
            <person name="Macias-Munoz A."/>
            <person name="McGill C.J."/>
            <person name="Rodriguez I.M."/>
            <person name="Rodriguez B."/>
            <person name="Murad R."/>
            <person name="Mortazavi A."/>
        </authorList>
    </citation>
    <scope>NUCLEOTIDE SEQUENCE [LARGE SCALE GENOMIC DNA]</scope>
    <source>
        <strain evidence="2 3">ALL</strain>
    </source>
</reference>
<dbReference type="AlphaFoldDB" id="A0A4U5NBL1"/>
<evidence type="ECO:0000256" key="1">
    <source>
        <dbReference type="SAM" id="MobiDB-lite"/>
    </source>
</evidence>
<keyword evidence="3" id="KW-1185">Reference proteome</keyword>
<evidence type="ECO:0000313" key="2">
    <source>
        <dbReference type="EMBL" id="TKR79771.1"/>
    </source>
</evidence>
<organism evidence="2 3">
    <name type="scientific">Steinernema carpocapsae</name>
    <name type="common">Entomopathogenic nematode</name>
    <dbReference type="NCBI Taxonomy" id="34508"/>
    <lineage>
        <taxon>Eukaryota</taxon>
        <taxon>Metazoa</taxon>
        <taxon>Ecdysozoa</taxon>
        <taxon>Nematoda</taxon>
        <taxon>Chromadorea</taxon>
        <taxon>Rhabditida</taxon>
        <taxon>Tylenchina</taxon>
        <taxon>Panagrolaimomorpha</taxon>
        <taxon>Strongyloidoidea</taxon>
        <taxon>Steinernematidae</taxon>
        <taxon>Steinernema</taxon>
    </lineage>
</organism>
<proteinExistence type="predicted"/>
<dbReference type="Proteomes" id="UP000298663">
    <property type="component" value="Unassembled WGS sequence"/>
</dbReference>
<sequence length="79" mass="8928">MDSSANDIFDDKNTPEISSTGASDRFTLKWATWKKNLKRQKPVQKQNEDENVVENAKNGFPLRQLFSLSSASFSANTFV</sequence>
<reference evidence="2 3" key="1">
    <citation type="journal article" date="2015" name="Genome Biol.">
        <title>Comparative genomics of Steinernema reveals deeply conserved gene regulatory networks.</title>
        <authorList>
            <person name="Dillman A.R."/>
            <person name="Macchietto M."/>
            <person name="Porter C.F."/>
            <person name="Rogers A."/>
            <person name="Williams B."/>
            <person name="Antoshechkin I."/>
            <person name="Lee M.M."/>
            <person name="Goodwin Z."/>
            <person name="Lu X."/>
            <person name="Lewis E.E."/>
            <person name="Goodrich-Blair H."/>
            <person name="Stock S.P."/>
            <person name="Adams B.J."/>
            <person name="Sternberg P.W."/>
            <person name="Mortazavi A."/>
        </authorList>
    </citation>
    <scope>NUCLEOTIDE SEQUENCE [LARGE SCALE GENOMIC DNA]</scope>
    <source>
        <strain evidence="2 3">ALL</strain>
    </source>
</reference>
<dbReference type="EMBL" id="AZBU02000004">
    <property type="protein sequence ID" value="TKR79771.1"/>
    <property type="molecule type" value="Genomic_DNA"/>
</dbReference>
<evidence type="ECO:0000313" key="3">
    <source>
        <dbReference type="Proteomes" id="UP000298663"/>
    </source>
</evidence>
<comment type="caution">
    <text evidence="2">The sequence shown here is derived from an EMBL/GenBank/DDBJ whole genome shotgun (WGS) entry which is preliminary data.</text>
</comment>
<protein>
    <submittedName>
        <fullName evidence="2">Uncharacterized protein</fullName>
    </submittedName>
</protein>
<feature type="region of interest" description="Disordered" evidence="1">
    <location>
        <begin position="1"/>
        <end position="20"/>
    </location>
</feature>
<accession>A0A4U5NBL1</accession>
<gene>
    <name evidence="2" type="ORF">L596_013939</name>
</gene>